<evidence type="ECO:0000313" key="1">
    <source>
        <dbReference type="EMBL" id="GMI16227.1"/>
    </source>
</evidence>
<dbReference type="InterPro" id="IPR016130">
    <property type="entry name" value="Tyr_Pase_AS"/>
</dbReference>
<accession>A0A9W7FQ09</accession>
<dbReference type="OrthoDB" id="219006at2759"/>
<dbReference type="EMBL" id="BRXW01000247">
    <property type="protein sequence ID" value="GMI16227.1"/>
    <property type="molecule type" value="Genomic_DNA"/>
</dbReference>
<sequence>MKLRSCALSLPNTKSFAKTVGLALVTLLFFINFTGRDFLLLPFLVFPVALYTTGESGYGPDCCLTNHLLRTLGRIEKGCSLARRGDFVLLPPDLEIGGAFRTDLSVFTDEAIEELGRLARVSGLMDGGARWTSAAASRTQLEIFNTNPSPDLLSRKENLNCNLVPSSSVPRSVARVSYKHWNRFSAHPILRAWLASALSLPSSLEKAVQECGGGNLSSTAAVHMRIESDWYNTVYSKTRNVPYCVMKQAQEGRWFCYSPADILRIIKNSRDEFADDVEILTLLYSHPAEKFAEGTGEGAIEVAEREFPELQVYHKSIGATCTAALSTLSYNAQVTKPCFCTNITCFLHGAILTRFHMTTTIAPRCCRNVKKAYVDLWIATNSKITIGSPDQSSLSSLVKEIRESKGQETFSYSAVQRGKANMLIHCGLGEKRCGLHSKNFL</sequence>
<organism evidence="1 2">
    <name type="scientific">Triparma laevis f. longispina</name>
    <dbReference type="NCBI Taxonomy" id="1714387"/>
    <lineage>
        <taxon>Eukaryota</taxon>
        <taxon>Sar</taxon>
        <taxon>Stramenopiles</taxon>
        <taxon>Ochrophyta</taxon>
        <taxon>Bolidophyceae</taxon>
        <taxon>Parmales</taxon>
        <taxon>Triparmaceae</taxon>
        <taxon>Triparma</taxon>
    </lineage>
</organism>
<name>A0A9W7FQ09_9STRA</name>
<dbReference type="Gene3D" id="3.40.50.11350">
    <property type="match status" value="1"/>
</dbReference>
<evidence type="ECO:0000313" key="2">
    <source>
        <dbReference type="Proteomes" id="UP001165122"/>
    </source>
</evidence>
<dbReference type="AlphaFoldDB" id="A0A9W7FQ09"/>
<gene>
    <name evidence="1" type="ORF">TrLO_g2383</name>
</gene>
<dbReference type="PROSITE" id="PS00383">
    <property type="entry name" value="TYR_PHOSPHATASE_1"/>
    <property type="match status" value="1"/>
</dbReference>
<reference evidence="2" key="1">
    <citation type="journal article" date="2023" name="Commun. Biol.">
        <title>Genome analysis of Parmales, the sister group of diatoms, reveals the evolutionary specialization of diatoms from phago-mixotrophs to photoautotrophs.</title>
        <authorList>
            <person name="Ban H."/>
            <person name="Sato S."/>
            <person name="Yoshikawa S."/>
            <person name="Yamada K."/>
            <person name="Nakamura Y."/>
            <person name="Ichinomiya M."/>
            <person name="Sato N."/>
            <person name="Blanc-Mathieu R."/>
            <person name="Endo H."/>
            <person name="Kuwata A."/>
            <person name="Ogata H."/>
        </authorList>
    </citation>
    <scope>NUCLEOTIDE SEQUENCE [LARGE SCALE GENOMIC DNA]</scope>
    <source>
        <strain evidence="2">NIES 3700</strain>
    </source>
</reference>
<protein>
    <submittedName>
        <fullName evidence="1">Uncharacterized protein</fullName>
    </submittedName>
</protein>
<comment type="caution">
    <text evidence="1">The sequence shown here is derived from an EMBL/GenBank/DDBJ whole genome shotgun (WGS) entry which is preliminary data.</text>
</comment>
<dbReference type="Proteomes" id="UP001165122">
    <property type="component" value="Unassembled WGS sequence"/>
</dbReference>
<proteinExistence type="predicted"/>
<keyword evidence="2" id="KW-1185">Reference proteome</keyword>